<reference evidence="2" key="1">
    <citation type="journal article" date="2019" name="Int. J. Syst. Evol. Microbiol.">
        <title>The Global Catalogue of Microorganisms (GCM) 10K type strain sequencing project: providing services to taxonomists for standard genome sequencing and annotation.</title>
        <authorList>
            <consortium name="The Broad Institute Genomics Platform"/>
            <consortium name="The Broad Institute Genome Sequencing Center for Infectious Disease"/>
            <person name="Wu L."/>
            <person name="Ma J."/>
        </authorList>
    </citation>
    <scope>NUCLEOTIDE SEQUENCE [LARGE SCALE GENOMIC DNA]</scope>
    <source>
        <strain evidence="2">JCM 13250</strain>
    </source>
</reference>
<evidence type="ECO:0000313" key="1">
    <source>
        <dbReference type="EMBL" id="GAA1809893.1"/>
    </source>
</evidence>
<evidence type="ECO:0000313" key="2">
    <source>
        <dbReference type="Proteomes" id="UP001500218"/>
    </source>
</evidence>
<dbReference type="SUPFAM" id="SSF51161">
    <property type="entry name" value="Trimeric LpxA-like enzymes"/>
    <property type="match status" value="1"/>
</dbReference>
<dbReference type="InterPro" id="IPR011004">
    <property type="entry name" value="Trimer_LpxA-like_sf"/>
</dbReference>
<comment type="caution">
    <text evidence="1">The sequence shown here is derived from an EMBL/GenBank/DDBJ whole genome shotgun (WGS) entry which is preliminary data.</text>
</comment>
<sequence>MLVNDIDAIRRSQGYQGVFDLLRLGRHGVVVLDPYSTLISEGVRLGAGTVLYPNVVVRCDERSGCAIGEGNTLWPQTLLLAVDGGVIEIGDGNQLGPGGVQLKANQVGARIVVGDGTRLLNGPEIVGRSSLGSGCQVLGQIAAQSVTLAAGREHTWPDVDERGAVLKGFGVARGLSVGVGEVINGHGDFAAAPIERQAAYHARPSP</sequence>
<protein>
    <submittedName>
        <fullName evidence="1">Uncharacterized protein</fullName>
    </submittedName>
</protein>
<organism evidence="1 2">
    <name type="scientific">Luedemannella flava</name>
    <dbReference type="NCBI Taxonomy" id="349316"/>
    <lineage>
        <taxon>Bacteria</taxon>
        <taxon>Bacillati</taxon>
        <taxon>Actinomycetota</taxon>
        <taxon>Actinomycetes</taxon>
        <taxon>Micromonosporales</taxon>
        <taxon>Micromonosporaceae</taxon>
        <taxon>Luedemannella</taxon>
    </lineage>
</organism>
<dbReference type="EMBL" id="BAAALT010000100">
    <property type="protein sequence ID" value="GAA1809893.1"/>
    <property type="molecule type" value="Genomic_DNA"/>
</dbReference>
<dbReference type="RefSeq" id="WP_344132616.1">
    <property type="nucleotide sequence ID" value="NZ_BAAALT010000100.1"/>
</dbReference>
<dbReference type="Gene3D" id="2.160.10.10">
    <property type="entry name" value="Hexapeptide repeat proteins"/>
    <property type="match status" value="1"/>
</dbReference>
<name>A0ABP4YBH9_9ACTN</name>
<keyword evidence="2" id="KW-1185">Reference proteome</keyword>
<dbReference type="Proteomes" id="UP001500218">
    <property type="component" value="Unassembled WGS sequence"/>
</dbReference>
<proteinExistence type="predicted"/>
<accession>A0ABP4YBH9</accession>
<gene>
    <name evidence="1" type="ORF">GCM10009682_34480</name>
</gene>